<dbReference type="AlphaFoldDB" id="A0A2P5FKY2"/>
<dbReference type="InParanoid" id="A0A2P5FKY2"/>
<sequence>MVQISQYTNLPHLIVFNLDYSTLWPVYCEFYYEDDEPELDLFQVASGYYMY</sequence>
<evidence type="ECO:0000313" key="1">
    <source>
        <dbReference type="EMBL" id="PON98458.1"/>
    </source>
</evidence>
<comment type="caution">
    <text evidence="1">The sequence shown here is derived from an EMBL/GenBank/DDBJ whole genome shotgun (WGS) entry which is preliminary data.</text>
</comment>
<accession>A0A2P5FKY2</accession>
<dbReference type="Proteomes" id="UP000237000">
    <property type="component" value="Unassembled WGS sequence"/>
</dbReference>
<proteinExistence type="predicted"/>
<keyword evidence="2" id="KW-1185">Reference proteome</keyword>
<gene>
    <name evidence="1" type="ORF">TorRG33x02_056920</name>
</gene>
<name>A0A2P5FKY2_TREOI</name>
<protein>
    <submittedName>
        <fullName evidence="1">Uncharacterized protein</fullName>
    </submittedName>
</protein>
<dbReference type="EMBL" id="JXTC01000024">
    <property type="protein sequence ID" value="PON98458.1"/>
    <property type="molecule type" value="Genomic_DNA"/>
</dbReference>
<reference evidence="2" key="1">
    <citation type="submission" date="2016-06" db="EMBL/GenBank/DDBJ databases">
        <title>Parallel loss of symbiosis genes in relatives of nitrogen-fixing non-legume Parasponia.</title>
        <authorList>
            <person name="Van Velzen R."/>
            <person name="Holmer R."/>
            <person name="Bu F."/>
            <person name="Rutten L."/>
            <person name="Van Zeijl A."/>
            <person name="Liu W."/>
            <person name="Santuari L."/>
            <person name="Cao Q."/>
            <person name="Sharma T."/>
            <person name="Shen D."/>
            <person name="Roswanjaya Y."/>
            <person name="Wardhani T."/>
            <person name="Kalhor M.S."/>
            <person name="Jansen J."/>
            <person name="Van den Hoogen J."/>
            <person name="Gungor B."/>
            <person name="Hartog M."/>
            <person name="Hontelez J."/>
            <person name="Verver J."/>
            <person name="Yang W.-C."/>
            <person name="Schijlen E."/>
            <person name="Repin R."/>
            <person name="Schilthuizen M."/>
            <person name="Schranz E."/>
            <person name="Heidstra R."/>
            <person name="Miyata K."/>
            <person name="Fedorova E."/>
            <person name="Kohlen W."/>
            <person name="Bisseling T."/>
            <person name="Smit S."/>
            <person name="Geurts R."/>
        </authorList>
    </citation>
    <scope>NUCLEOTIDE SEQUENCE [LARGE SCALE GENOMIC DNA]</scope>
    <source>
        <strain evidence="2">cv. RG33-2</strain>
    </source>
</reference>
<organism evidence="1 2">
    <name type="scientific">Trema orientale</name>
    <name type="common">Charcoal tree</name>
    <name type="synonym">Celtis orientalis</name>
    <dbReference type="NCBI Taxonomy" id="63057"/>
    <lineage>
        <taxon>Eukaryota</taxon>
        <taxon>Viridiplantae</taxon>
        <taxon>Streptophyta</taxon>
        <taxon>Embryophyta</taxon>
        <taxon>Tracheophyta</taxon>
        <taxon>Spermatophyta</taxon>
        <taxon>Magnoliopsida</taxon>
        <taxon>eudicotyledons</taxon>
        <taxon>Gunneridae</taxon>
        <taxon>Pentapetalae</taxon>
        <taxon>rosids</taxon>
        <taxon>fabids</taxon>
        <taxon>Rosales</taxon>
        <taxon>Cannabaceae</taxon>
        <taxon>Trema</taxon>
    </lineage>
</organism>
<evidence type="ECO:0000313" key="2">
    <source>
        <dbReference type="Proteomes" id="UP000237000"/>
    </source>
</evidence>
<dbReference type="OrthoDB" id="2865258at2759"/>